<reference evidence="3" key="1">
    <citation type="submission" date="2016-10" db="EMBL/GenBank/DDBJ databases">
        <authorList>
            <person name="Varghese N."/>
            <person name="Submissions S."/>
        </authorList>
    </citation>
    <scope>NUCLEOTIDE SEQUENCE [LARGE SCALE GENOMIC DNA]</scope>
    <source>
        <strain evidence="3">DSM 11578</strain>
    </source>
</reference>
<evidence type="ECO:0000313" key="3">
    <source>
        <dbReference type="Proteomes" id="UP000198924"/>
    </source>
</evidence>
<dbReference type="EMBL" id="FOSH01000003">
    <property type="protein sequence ID" value="SFJ98176.1"/>
    <property type="molecule type" value="Genomic_DNA"/>
</dbReference>
<organism evidence="2 3">
    <name type="scientific">Methylophaga sulfidovorans</name>
    <dbReference type="NCBI Taxonomy" id="45496"/>
    <lineage>
        <taxon>Bacteria</taxon>
        <taxon>Pseudomonadati</taxon>
        <taxon>Pseudomonadota</taxon>
        <taxon>Gammaproteobacteria</taxon>
        <taxon>Thiotrichales</taxon>
        <taxon>Piscirickettsiaceae</taxon>
        <taxon>Methylophaga</taxon>
    </lineage>
</organism>
<evidence type="ECO:0000313" key="2">
    <source>
        <dbReference type="EMBL" id="SFJ98176.1"/>
    </source>
</evidence>
<dbReference type="InterPro" id="IPR024402">
    <property type="entry name" value="DUF2726"/>
</dbReference>
<protein>
    <recommendedName>
        <fullName evidence="1">DUF2726 domain-containing protein</fullName>
    </recommendedName>
</protein>
<dbReference type="RefSeq" id="WP_091711811.1">
    <property type="nucleotide sequence ID" value="NZ_FOSH01000003.1"/>
</dbReference>
<sequence>MSFVFISLFIVILVAVLLLALMKGDKKETEKTTDYPYSKQPALLTPAELSFIHSLKLAVDGQYDISYKVRLADIVSVKQTKSKSDWQKAFNKIQSKHVDFVLTDTKTADILCAIELDDASHNKPARQLRDEFLDNVLRVTRVPLLRFTVEQSYQSQLIAEKIKNAIHPEFAIHHSADVVMDDIKILINPDK</sequence>
<name>A0A1I3VV93_9GAMM</name>
<dbReference type="Proteomes" id="UP000198924">
    <property type="component" value="Unassembled WGS sequence"/>
</dbReference>
<dbReference type="Pfam" id="PF10881">
    <property type="entry name" value="DUF2726"/>
    <property type="match status" value="1"/>
</dbReference>
<proteinExistence type="predicted"/>
<dbReference type="STRING" id="45496.SAMN04488079_103194"/>
<accession>A0A1I3VV93</accession>
<feature type="domain" description="DUF2726" evidence="1">
    <location>
        <begin position="42"/>
        <end position="164"/>
    </location>
</feature>
<dbReference type="OrthoDB" id="5782056at2"/>
<evidence type="ECO:0000259" key="1">
    <source>
        <dbReference type="Pfam" id="PF10881"/>
    </source>
</evidence>
<dbReference type="AlphaFoldDB" id="A0A1I3VV93"/>
<gene>
    <name evidence="2" type="ORF">SAMN04488079_103194</name>
</gene>
<keyword evidence="3" id="KW-1185">Reference proteome</keyword>